<name>A0A0F0LMD1_9MICO</name>
<dbReference type="EMBL" id="JYIX01000029">
    <property type="protein sequence ID" value="KJL34298.1"/>
    <property type="molecule type" value="Genomic_DNA"/>
</dbReference>
<dbReference type="AlphaFoldDB" id="A0A0F0LMD1"/>
<gene>
    <name evidence="2" type="ORF">RS86_01085</name>
</gene>
<keyword evidence="3" id="KW-1185">Reference proteome</keyword>
<proteinExistence type="predicted"/>
<protein>
    <recommendedName>
        <fullName evidence="4">Prepilin-type N-terminal cleavage/methylation domain-containing protein</fullName>
    </recommendedName>
</protein>
<dbReference type="PATRIC" id="fig|582680.6.peg.1116"/>
<evidence type="ECO:0000256" key="1">
    <source>
        <dbReference type="SAM" id="Phobius"/>
    </source>
</evidence>
<keyword evidence="1" id="KW-0472">Membrane</keyword>
<sequence>MLAGHQDTDEGFGLVELIIAMFLLALITIALIPALYNGIIYSSQQATTATATRELNALVETARQTHQCGASGAPSGSLSAVSSSQTFRDGANQKFTTSGTFDCTTAPARLTLVATDVDGKQIVTINALVYLQ</sequence>
<accession>A0A0F0LMD1</accession>
<comment type="caution">
    <text evidence="2">The sequence shown here is derived from an EMBL/GenBank/DDBJ whole genome shotgun (WGS) entry which is preliminary data.</text>
</comment>
<feature type="transmembrane region" description="Helical" evidence="1">
    <location>
        <begin position="12"/>
        <end position="36"/>
    </location>
</feature>
<dbReference type="Proteomes" id="UP000033740">
    <property type="component" value="Unassembled WGS sequence"/>
</dbReference>
<evidence type="ECO:0000313" key="3">
    <source>
        <dbReference type="Proteomes" id="UP000033740"/>
    </source>
</evidence>
<keyword evidence="1" id="KW-0812">Transmembrane</keyword>
<keyword evidence="1" id="KW-1133">Transmembrane helix</keyword>
<evidence type="ECO:0008006" key="4">
    <source>
        <dbReference type="Google" id="ProtNLM"/>
    </source>
</evidence>
<dbReference type="STRING" id="582680.RS86_01085"/>
<reference evidence="2 3" key="1">
    <citation type="submission" date="2015-02" db="EMBL/GenBank/DDBJ databases">
        <title>Draft genome sequences of ten Microbacterium spp. with emphasis on heavy metal contaminated environments.</title>
        <authorList>
            <person name="Corretto E."/>
        </authorList>
    </citation>
    <scope>NUCLEOTIDE SEQUENCE [LARGE SCALE GENOMIC DNA]</scope>
    <source>
        <strain evidence="2 3">ARN176</strain>
    </source>
</reference>
<evidence type="ECO:0000313" key="2">
    <source>
        <dbReference type="EMBL" id="KJL34298.1"/>
    </source>
</evidence>
<dbReference type="Gene3D" id="3.30.700.10">
    <property type="entry name" value="Glycoprotein, Type 4 Pilin"/>
    <property type="match status" value="1"/>
</dbReference>
<organism evidence="2 3">
    <name type="scientific">Microbacterium azadirachtae</name>
    <dbReference type="NCBI Taxonomy" id="582680"/>
    <lineage>
        <taxon>Bacteria</taxon>
        <taxon>Bacillati</taxon>
        <taxon>Actinomycetota</taxon>
        <taxon>Actinomycetes</taxon>
        <taxon>Micrococcales</taxon>
        <taxon>Microbacteriaceae</taxon>
        <taxon>Microbacterium</taxon>
    </lineage>
</organism>